<dbReference type="InterPro" id="IPR047831">
    <property type="entry name" value="GPR180/TMEM145"/>
</dbReference>
<dbReference type="KEGG" id="bgt:106055487"/>
<dbReference type="PANTHER" id="PTHR23252">
    <property type="entry name" value="INTIMAL THICKNESS RECEPTOR-RELATED"/>
    <property type="match status" value="1"/>
</dbReference>
<dbReference type="Proteomes" id="UP000076420">
    <property type="component" value="Unassembled WGS sequence"/>
</dbReference>
<dbReference type="Pfam" id="PF10192">
    <property type="entry name" value="GPR180-TMEM145_TM"/>
    <property type="match status" value="1"/>
</dbReference>
<feature type="transmembrane region" description="Helical" evidence="1">
    <location>
        <begin position="224"/>
        <end position="242"/>
    </location>
</feature>
<dbReference type="InterPro" id="IPR019336">
    <property type="entry name" value="GPR180/TMEM145_TM"/>
</dbReference>
<feature type="transmembrane region" description="Helical" evidence="1">
    <location>
        <begin position="436"/>
        <end position="456"/>
    </location>
</feature>
<reference evidence="4" key="1">
    <citation type="submission" date="2020-05" db="UniProtKB">
        <authorList>
            <consortium name="EnsemblMetazoa"/>
        </authorList>
    </citation>
    <scope>IDENTIFICATION</scope>
    <source>
        <strain evidence="4">BB02</strain>
    </source>
</reference>
<dbReference type="GO" id="GO:0019236">
    <property type="term" value="P:response to pheromone"/>
    <property type="evidence" value="ECO:0007669"/>
    <property type="project" value="InterPro"/>
</dbReference>
<evidence type="ECO:0000256" key="2">
    <source>
        <dbReference type="SAM" id="SignalP"/>
    </source>
</evidence>
<dbReference type="AlphaFoldDB" id="A0A2C9JES9"/>
<dbReference type="GO" id="GO:0007186">
    <property type="term" value="P:G protein-coupled receptor signaling pathway"/>
    <property type="evidence" value="ECO:0007669"/>
    <property type="project" value="InterPro"/>
</dbReference>
<dbReference type="VEuPathDB" id="VectorBase:BGLAX_047314"/>
<feature type="domain" description="GPR180/TMEM145 transmembrane" evidence="3">
    <location>
        <begin position="226"/>
        <end position="442"/>
    </location>
</feature>
<evidence type="ECO:0000313" key="4">
    <source>
        <dbReference type="EnsemblMetazoa" id="BGLB001538-PC"/>
    </source>
</evidence>
<proteinExistence type="predicted"/>
<feature type="transmembrane region" description="Helical" evidence="1">
    <location>
        <begin position="323"/>
        <end position="341"/>
    </location>
</feature>
<keyword evidence="1" id="KW-0472">Membrane</keyword>
<keyword evidence="1" id="KW-0812">Transmembrane</keyword>
<feature type="transmembrane region" description="Helical" evidence="1">
    <location>
        <begin position="294"/>
        <end position="311"/>
    </location>
</feature>
<dbReference type="PANTHER" id="PTHR23252:SF43">
    <property type="entry name" value="INTIMAL THICKNESS RELATED RECEPTOR IRP DOMAIN-CONTAINING PROTEIN"/>
    <property type="match status" value="1"/>
</dbReference>
<feature type="chain" id="PRO_5013130021" description="GPR180/TMEM145 transmembrane domain-containing protein" evidence="2">
    <location>
        <begin position="22"/>
        <end position="538"/>
    </location>
</feature>
<feature type="signal peptide" evidence="2">
    <location>
        <begin position="1"/>
        <end position="21"/>
    </location>
</feature>
<feature type="transmembrane region" description="Helical" evidence="1">
    <location>
        <begin position="249"/>
        <end position="274"/>
    </location>
</feature>
<keyword evidence="1" id="KW-1133">Transmembrane helix</keyword>
<protein>
    <recommendedName>
        <fullName evidence="3">GPR180/TMEM145 transmembrane domain-containing protein</fullName>
    </recommendedName>
</protein>
<sequence length="538" mass="62536">MTLLLWFTICFMATLLPSISCLHLTGIWQSKEFFLFLTKFGFQKTDPKELENTQGYIYGNITEANSKNSSKALQLVVVDSEYFLDFYGNSSITTSNACSAMFHKIDHIAFDYVCKADGAEDFLRKVPCSINQLCFDEDNPANVVPGYQFTYKIRDVQRPRFWYLSFVSCYRDIQGKKKCEWQSSHDSDLTLKYDIWLVNGNPSVKGLNPFEHQFSFELHDVFEIYLIAFLICSIIFLLWLYAFSKQRHLITWLFTSCICGELLSILLNLIHISVFAHNGVGAEWLGKIGTLLDLATQCLFMLLLILLAKGLGITTDQFKWKSVIFTMWAAYTLLNVFLYIWNLVEIDNILSNTDEWQTWPGYATLAFRIVVMFWFLYELRQTFGLTARDDMTFVMHFGAFFLVWFSYLPALALITLQVSPLWRYKTILSINYAVDILAYAVLVHLFWPARSILFIVEGERPLPTYDLEITGLLDDMQEETDVFSRQGLELKEYPKQPKHKEFQYKPMKPKNGTLNGSLFIHGNLQFRHEKRSDDDKDS</sequence>
<evidence type="ECO:0000259" key="3">
    <source>
        <dbReference type="Pfam" id="PF10192"/>
    </source>
</evidence>
<feature type="transmembrane region" description="Helical" evidence="1">
    <location>
        <begin position="391"/>
        <end position="416"/>
    </location>
</feature>
<evidence type="ECO:0000256" key="1">
    <source>
        <dbReference type="SAM" id="Phobius"/>
    </source>
</evidence>
<organism evidence="4 5">
    <name type="scientific">Biomphalaria glabrata</name>
    <name type="common">Bloodfluke planorb</name>
    <name type="synonym">Freshwater snail</name>
    <dbReference type="NCBI Taxonomy" id="6526"/>
    <lineage>
        <taxon>Eukaryota</taxon>
        <taxon>Metazoa</taxon>
        <taxon>Spiralia</taxon>
        <taxon>Lophotrochozoa</taxon>
        <taxon>Mollusca</taxon>
        <taxon>Gastropoda</taxon>
        <taxon>Heterobranchia</taxon>
        <taxon>Euthyneura</taxon>
        <taxon>Panpulmonata</taxon>
        <taxon>Hygrophila</taxon>
        <taxon>Lymnaeoidea</taxon>
        <taxon>Planorbidae</taxon>
        <taxon>Biomphalaria</taxon>
    </lineage>
</organism>
<keyword evidence="2" id="KW-0732">Signal</keyword>
<feature type="transmembrane region" description="Helical" evidence="1">
    <location>
        <begin position="361"/>
        <end position="379"/>
    </location>
</feature>
<gene>
    <name evidence="4" type="primary">106055487</name>
</gene>
<dbReference type="VEuPathDB" id="VectorBase:BGLB001538"/>
<evidence type="ECO:0000313" key="5">
    <source>
        <dbReference type="Proteomes" id="UP000076420"/>
    </source>
</evidence>
<accession>A0A2C9JES9</accession>
<dbReference type="EnsemblMetazoa" id="BGLB001538-RC">
    <property type="protein sequence ID" value="BGLB001538-PC"/>
    <property type="gene ID" value="BGLB001538"/>
</dbReference>
<dbReference type="RefSeq" id="XP_013067214.2">
    <property type="nucleotide sequence ID" value="XM_013211760.2"/>
</dbReference>
<name>A0A2C9JES9_BIOGL</name>
<dbReference type="OrthoDB" id="45670at2759"/>